<keyword evidence="3" id="KW-0804">Transcription</keyword>
<evidence type="ECO:0000256" key="3">
    <source>
        <dbReference type="ARBA" id="ARBA00023163"/>
    </source>
</evidence>
<organism evidence="6 7">
    <name type="scientific">Talaromyces stipitatus (strain ATCC 10500 / CBS 375.48 / QM 6759 / NRRL 1006)</name>
    <name type="common">Penicillium stipitatum</name>
    <dbReference type="NCBI Taxonomy" id="441959"/>
    <lineage>
        <taxon>Eukaryota</taxon>
        <taxon>Fungi</taxon>
        <taxon>Dikarya</taxon>
        <taxon>Ascomycota</taxon>
        <taxon>Pezizomycotina</taxon>
        <taxon>Eurotiomycetes</taxon>
        <taxon>Eurotiomycetidae</taxon>
        <taxon>Eurotiales</taxon>
        <taxon>Trichocomaceae</taxon>
        <taxon>Talaromyces</taxon>
        <taxon>Talaromyces sect. Talaromyces</taxon>
    </lineage>
</organism>
<keyword evidence="7" id="KW-1185">Reference proteome</keyword>
<gene>
    <name evidence="6" type="ORF">TSTA_101210</name>
</gene>
<dbReference type="HOGENOM" id="CLU_016574_3_1_1"/>
<dbReference type="SUPFAM" id="SSF57701">
    <property type="entry name" value="Zn2/Cys6 DNA-binding domain"/>
    <property type="match status" value="1"/>
</dbReference>
<name>B8MLV5_TALSN</name>
<dbReference type="InterPro" id="IPR050797">
    <property type="entry name" value="Carb_Metab_Trans_Reg"/>
</dbReference>
<keyword evidence="4" id="KW-0539">Nucleus</keyword>
<evidence type="ECO:0000256" key="1">
    <source>
        <dbReference type="ARBA" id="ARBA00023015"/>
    </source>
</evidence>
<dbReference type="Pfam" id="PF00172">
    <property type="entry name" value="Zn_clus"/>
    <property type="match status" value="1"/>
</dbReference>
<dbReference type="PROSITE" id="PS50048">
    <property type="entry name" value="ZN2_CY6_FUNGAL_2"/>
    <property type="match status" value="1"/>
</dbReference>
<evidence type="ECO:0000313" key="6">
    <source>
        <dbReference type="EMBL" id="EED13881.1"/>
    </source>
</evidence>
<reference evidence="7" key="1">
    <citation type="journal article" date="2015" name="Genome Announc.">
        <title>Genome sequence of the AIDS-associated pathogen Penicillium marneffei (ATCC18224) and its near taxonomic relative Talaromyces stipitatus (ATCC10500).</title>
        <authorList>
            <person name="Nierman W.C."/>
            <person name="Fedorova-Abrams N.D."/>
            <person name="Andrianopoulos A."/>
        </authorList>
    </citation>
    <scope>NUCLEOTIDE SEQUENCE [LARGE SCALE GENOMIC DNA]</scope>
    <source>
        <strain evidence="7">ATCC 10500 / CBS 375.48 / QM 6759 / NRRL 1006</strain>
    </source>
</reference>
<dbReference type="RefSeq" id="XP_002486119.1">
    <property type="nucleotide sequence ID" value="XM_002486074.1"/>
</dbReference>
<feature type="domain" description="Zn(2)-C6 fungal-type" evidence="5">
    <location>
        <begin position="10"/>
        <end position="39"/>
    </location>
</feature>
<evidence type="ECO:0000256" key="4">
    <source>
        <dbReference type="ARBA" id="ARBA00023242"/>
    </source>
</evidence>
<dbReference type="GO" id="GO:0003677">
    <property type="term" value="F:DNA binding"/>
    <property type="evidence" value="ECO:0007669"/>
    <property type="project" value="UniProtKB-KW"/>
</dbReference>
<protein>
    <submittedName>
        <fullName evidence="6">C6 finger domain protein, putative</fullName>
    </submittedName>
</protein>
<keyword evidence="1" id="KW-0805">Transcription regulation</keyword>
<dbReference type="EMBL" id="EQ962658">
    <property type="protein sequence ID" value="EED13881.1"/>
    <property type="molecule type" value="Genomic_DNA"/>
</dbReference>
<dbReference type="PROSITE" id="PS00463">
    <property type="entry name" value="ZN2_CY6_FUNGAL_1"/>
    <property type="match status" value="1"/>
</dbReference>
<dbReference type="PANTHER" id="PTHR31668">
    <property type="entry name" value="GLUCOSE TRANSPORT TRANSCRIPTION REGULATOR RGT1-RELATED-RELATED"/>
    <property type="match status" value="1"/>
</dbReference>
<evidence type="ECO:0000313" key="7">
    <source>
        <dbReference type="Proteomes" id="UP000001745"/>
    </source>
</evidence>
<sequence>MPRQNIVTTACDACRRRKVKCDTQQPCTRCQSAGLVCRTTSVPRKKGRQGATATVLQELRKSPAQTEALSTPSPREYGLGGCFIRSPGLLTPTVIQSCAEYFFARMLGTVPILLPALFQTHVDRMVESLHSYCLVCAFCAFVFTQTGYASWHNPTNPSSALGRSLLEEAMTARRHLDPFTAPSRLGITISFLLYGCQIGMGNQRQAYYFLREATTLYTAGILDQPGTEVDEDPGSLFWLLLISERAHAIRRHRPITLEITPDSPVLDDTHSDAFSVGFRCLADLYRPFNQSFLSHWNGTETSFSRELLIQLEERLRQAVPTDIELPDILLADLRVSQQWLRTMIWQLATTAGFLSSTPSHPCLDFRYPLQIAQELSLATWKLSRESMETHGVDVMACLSHSRLRASGFDLGPQDYLKHLCTLIHGLPGGDTKFLPLLLAKIGQTLPSMLAPLSRHLSLPLTDSAPPEAETVSPVGFGNDWDKDFNWAEMSRIGDKTPELKGTLQFS</sequence>
<dbReference type="OrthoDB" id="4132249at2759"/>
<dbReference type="PANTHER" id="PTHR31668:SF20">
    <property type="entry name" value="ZN(II)2CYS6 TRANSCRIPTION FACTOR (EUROFUNG)"/>
    <property type="match status" value="1"/>
</dbReference>
<dbReference type="InterPro" id="IPR001138">
    <property type="entry name" value="Zn2Cys6_DnaBD"/>
</dbReference>
<dbReference type="VEuPathDB" id="FungiDB:TSTA_101210"/>
<dbReference type="Gene3D" id="4.10.240.10">
    <property type="entry name" value="Zn(2)-C6 fungal-type DNA-binding domain"/>
    <property type="match status" value="1"/>
</dbReference>
<dbReference type="InParanoid" id="B8MLV5"/>
<dbReference type="PhylomeDB" id="B8MLV5"/>
<dbReference type="GO" id="GO:0000981">
    <property type="term" value="F:DNA-binding transcription factor activity, RNA polymerase II-specific"/>
    <property type="evidence" value="ECO:0007669"/>
    <property type="project" value="InterPro"/>
</dbReference>
<dbReference type="STRING" id="441959.B8MLV5"/>
<keyword evidence="2" id="KW-0238">DNA-binding</keyword>
<accession>B8MLV5</accession>
<dbReference type="GO" id="GO:0008270">
    <property type="term" value="F:zinc ion binding"/>
    <property type="evidence" value="ECO:0007669"/>
    <property type="project" value="InterPro"/>
</dbReference>
<dbReference type="AlphaFoldDB" id="B8MLV5"/>
<evidence type="ECO:0000256" key="2">
    <source>
        <dbReference type="ARBA" id="ARBA00023125"/>
    </source>
</evidence>
<dbReference type="CDD" id="cd00067">
    <property type="entry name" value="GAL4"/>
    <property type="match status" value="1"/>
</dbReference>
<dbReference type="eggNOG" id="ENOG502RXSB">
    <property type="taxonomic scope" value="Eukaryota"/>
</dbReference>
<dbReference type="OMA" id="MIWQLST"/>
<proteinExistence type="predicted"/>
<dbReference type="Proteomes" id="UP000001745">
    <property type="component" value="Unassembled WGS sequence"/>
</dbReference>
<evidence type="ECO:0000259" key="5">
    <source>
        <dbReference type="PROSITE" id="PS50048"/>
    </source>
</evidence>
<dbReference type="CDD" id="cd12148">
    <property type="entry name" value="fungal_TF_MHR"/>
    <property type="match status" value="1"/>
</dbReference>
<dbReference type="SMART" id="SM00066">
    <property type="entry name" value="GAL4"/>
    <property type="match status" value="1"/>
</dbReference>
<dbReference type="GeneID" id="8101809"/>
<dbReference type="InterPro" id="IPR036864">
    <property type="entry name" value="Zn2-C6_fun-type_DNA-bd_sf"/>
</dbReference>